<dbReference type="EMBL" id="QXFT01001288">
    <property type="protein sequence ID" value="KAE9322960.1"/>
    <property type="molecule type" value="Genomic_DNA"/>
</dbReference>
<protein>
    <submittedName>
        <fullName evidence="3">Uncharacterized protein</fullName>
    </submittedName>
</protein>
<evidence type="ECO:0000313" key="6">
    <source>
        <dbReference type="Proteomes" id="UP000434957"/>
    </source>
</evidence>
<evidence type="ECO:0000313" key="2">
    <source>
        <dbReference type="EMBL" id="KAE9010568.1"/>
    </source>
</evidence>
<reference evidence="5 7" key="1">
    <citation type="submission" date="2018-09" db="EMBL/GenBank/DDBJ databases">
        <title>Genomic investigation of the strawberry pathogen Phytophthora fragariae indicates pathogenicity is determined by transcriptional variation in three key races.</title>
        <authorList>
            <person name="Adams T.M."/>
            <person name="Armitage A.D."/>
            <person name="Sobczyk M.K."/>
            <person name="Bates H.J."/>
            <person name="Dunwell J.M."/>
            <person name="Nellist C.F."/>
            <person name="Harrison R.J."/>
        </authorList>
    </citation>
    <scope>NUCLEOTIDE SEQUENCE [LARGE SCALE GENOMIC DNA]</scope>
    <source>
        <strain evidence="2 5">SCRP249</strain>
        <strain evidence="3 7">SCRP324</strain>
        <strain evidence="4 6">SCRP333</strain>
    </source>
</reference>
<gene>
    <name evidence="2" type="ORF">PR001_g16149</name>
    <name evidence="3" type="ORF">PR002_g1835</name>
    <name evidence="4" type="ORF">PR003_g17086</name>
</gene>
<evidence type="ECO:0000313" key="4">
    <source>
        <dbReference type="EMBL" id="KAE9322960.1"/>
    </source>
</evidence>
<dbReference type="AlphaFoldDB" id="A0A6A3NNN9"/>
<keyword evidence="6" id="KW-1185">Reference proteome</keyword>
<feature type="chain" id="PRO_5036165493" evidence="1">
    <location>
        <begin position="23"/>
        <end position="55"/>
    </location>
</feature>
<dbReference type="Proteomes" id="UP000435112">
    <property type="component" value="Unassembled WGS sequence"/>
</dbReference>
<dbReference type="EMBL" id="QXFV01001256">
    <property type="protein sequence ID" value="KAE9010568.1"/>
    <property type="molecule type" value="Genomic_DNA"/>
</dbReference>
<dbReference type="Proteomes" id="UP000434957">
    <property type="component" value="Unassembled WGS sequence"/>
</dbReference>
<evidence type="ECO:0000313" key="3">
    <source>
        <dbReference type="EMBL" id="KAE9046175.1"/>
    </source>
</evidence>
<feature type="signal peptide" evidence="1">
    <location>
        <begin position="1"/>
        <end position="22"/>
    </location>
</feature>
<sequence length="55" mass="6243">MMAWSALHILIATMDTLARVSGFLNSDIPLKYPYKVFSFQKSCFNNNVENADTID</sequence>
<evidence type="ECO:0000313" key="7">
    <source>
        <dbReference type="Proteomes" id="UP000435112"/>
    </source>
</evidence>
<accession>A0A6A3NNN9</accession>
<proteinExistence type="predicted"/>
<dbReference type="EMBL" id="QXFU01000056">
    <property type="protein sequence ID" value="KAE9046175.1"/>
    <property type="molecule type" value="Genomic_DNA"/>
</dbReference>
<comment type="caution">
    <text evidence="3">The sequence shown here is derived from an EMBL/GenBank/DDBJ whole genome shotgun (WGS) entry which is preliminary data.</text>
</comment>
<evidence type="ECO:0000256" key="1">
    <source>
        <dbReference type="SAM" id="SignalP"/>
    </source>
</evidence>
<organism evidence="3 7">
    <name type="scientific">Phytophthora rubi</name>
    <dbReference type="NCBI Taxonomy" id="129364"/>
    <lineage>
        <taxon>Eukaryota</taxon>
        <taxon>Sar</taxon>
        <taxon>Stramenopiles</taxon>
        <taxon>Oomycota</taxon>
        <taxon>Peronosporomycetes</taxon>
        <taxon>Peronosporales</taxon>
        <taxon>Peronosporaceae</taxon>
        <taxon>Phytophthora</taxon>
    </lineage>
</organism>
<keyword evidence="1" id="KW-0732">Signal</keyword>
<name>A0A6A3NNN9_9STRA</name>
<dbReference type="Proteomes" id="UP000429607">
    <property type="component" value="Unassembled WGS sequence"/>
</dbReference>
<evidence type="ECO:0000313" key="5">
    <source>
        <dbReference type="Proteomes" id="UP000429607"/>
    </source>
</evidence>